<dbReference type="EC" id="2.3.1.-" evidence="2"/>
<proteinExistence type="predicted"/>
<accession>A0ABY6ZXC5</accession>
<dbReference type="EMBL" id="CP113432">
    <property type="protein sequence ID" value="WAI48660.1"/>
    <property type="molecule type" value="Genomic_DNA"/>
</dbReference>
<name>A0ABY6ZXC5_9PSED</name>
<reference evidence="2" key="1">
    <citation type="submission" date="2022-11" db="EMBL/GenBank/DDBJ databases">
        <title>Pseudomonas triclosanedens sp. nov., a triclosan degrader isolated from activated sludge.</title>
        <authorList>
            <person name="Yin Y."/>
            <person name="Lu Z."/>
        </authorList>
    </citation>
    <scope>NUCLEOTIDE SEQUENCE</scope>
    <source>
        <strain evidence="2">ZM23</strain>
    </source>
</reference>
<evidence type="ECO:0000313" key="2">
    <source>
        <dbReference type="EMBL" id="WAI48660.1"/>
    </source>
</evidence>
<feature type="domain" description="N-acetyltransferase" evidence="1">
    <location>
        <begin position="11"/>
        <end position="194"/>
    </location>
</feature>
<gene>
    <name evidence="2" type="ORF">OU419_23310</name>
</gene>
<keyword evidence="3" id="KW-1185">Reference proteome</keyword>
<keyword evidence="2" id="KW-0012">Acyltransferase</keyword>
<protein>
    <submittedName>
        <fullName evidence="2">GNAT family N-acetyltransferase</fullName>
        <ecNumber evidence="2">2.3.1.-</ecNumber>
    </submittedName>
</protein>
<keyword evidence="2" id="KW-0808">Transferase</keyword>
<dbReference type="Gene3D" id="3.40.630.30">
    <property type="match status" value="1"/>
</dbReference>
<sequence length="197" mass="23153">MPTELRLLRGGAIRSFVDDIARLRISVFREFPYLYDGSPEYEAHYLDTYVRSAWSLCVLVLDEGRVVGASTGLPLQDETEEFQRPFLELGWNPERVFYFGESVLLPAYRNAGLGLRFFEEREAYARGLDRFDWCAFCAVQRPLEHPARPVGYRTLDAFWLQRGFRPHPELRTEYRWRDVGDLQESAKPMSFWLKELT</sequence>
<dbReference type="GO" id="GO:0016746">
    <property type="term" value="F:acyltransferase activity"/>
    <property type="evidence" value="ECO:0007669"/>
    <property type="project" value="UniProtKB-KW"/>
</dbReference>
<dbReference type="InterPro" id="IPR000182">
    <property type="entry name" value="GNAT_dom"/>
</dbReference>
<dbReference type="RefSeq" id="WP_254470386.1">
    <property type="nucleotide sequence ID" value="NZ_CP113432.1"/>
</dbReference>
<evidence type="ECO:0000259" key="1">
    <source>
        <dbReference type="PROSITE" id="PS51186"/>
    </source>
</evidence>
<dbReference type="PROSITE" id="PS51186">
    <property type="entry name" value="GNAT"/>
    <property type="match status" value="1"/>
</dbReference>
<dbReference type="Proteomes" id="UP001163624">
    <property type="component" value="Chromosome"/>
</dbReference>
<evidence type="ECO:0000313" key="3">
    <source>
        <dbReference type="Proteomes" id="UP001163624"/>
    </source>
</evidence>
<dbReference type="SUPFAM" id="SSF55729">
    <property type="entry name" value="Acyl-CoA N-acyltransferases (Nat)"/>
    <property type="match status" value="1"/>
</dbReference>
<organism evidence="2 3">
    <name type="scientific">Pseudomonas triclosanedens</name>
    <dbReference type="NCBI Taxonomy" id="2961893"/>
    <lineage>
        <taxon>Bacteria</taxon>
        <taxon>Pseudomonadati</taxon>
        <taxon>Pseudomonadota</taxon>
        <taxon>Gammaproteobacteria</taxon>
        <taxon>Pseudomonadales</taxon>
        <taxon>Pseudomonadaceae</taxon>
        <taxon>Pseudomonas</taxon>
    </lineage>
</organism>
<dbReference type="InterPro" id="IPR016181">
    <property type="entry name" value="Acyl_CoA_acyltransferase"/>
</dbReference>